<evidence type="ECO:0000313" key="1">
    <source>
        <dbReference type="EMBL" id="KAK4287894.1"/>
    </source>
</evidence>
<accession>A0AAE1NEW8</accession>
<comment type="caution">
    <text evidence="1">The sequence shown here is derived from an EMBL/GenBank/DDBJ whole genome shotgun (WGS) entry which is preliminary data.</text>
</comment>
<reference evidence="1" key="1">
    <citation type="submission" date="2023-11" db="EMBL/GenBank/DDBJ databases">
        <title>Genome assemblies of two species of porcelain crab, Petrolisthes cinctipes and Petrolisthes manimaculis (Anomura: Porcellanidae).</title>
        <authorList>
            <person name="Angst P."/>
        </authorList>
    </citation>
    <scope>NUCLEOTIDE SEQUENCE</scope>
    <source>
        <strain evidence="1">PB745_02</strain>
        <tissue evidence="1">Gill</tissue>
    </source>
</reference>
<gene>
    <name evidence="1" type="ORF">Pmani_039049</name>
</gene>
<dbReference type="EMBL" id="JAWZYT010006597">
    <property type="protein sequence ID" value="KAK4287894.1"/>
    <property type="molecule type" value="Genomic_DNA"/>
</dbReference>
<proteinExistence type="predicted"/>
<dbReference type="Proteomes" id="UP001292094">
    <property type="component" value="Unassembled WGS sequence"/>
</dbReference>
<organism evidence="1 2">
    <name type="scientific">Petrolisthes manimaculis</name>
    <dbReference type="NCBI Taxonomy" id="1843537"/>
    <lineage>
        <taxon>Eukaryota</taxon>
        <taxon>Metazoa</taxon>
        <taxon>Ecdysozoa</taxon>
        <taxon>Arthropoda</taxon>
        <taxon>Crustacea</taxon>
        <taxon>Multicrustacea</taxon>
        <taxon>Malacostraca</taxon>
        <taxon>Eumalacostraca</taxon>
        <taxon>Eucarida</taxon>
        <taxon>Decapoda</taxon>
        <taxon>Pleocyemata</taxon>
        <taxon>Anomura</taxon>
        <taxon>Galatheoidea</taxon>
        <taxon>Porcellanidae</taxon>
        <taxon>Petrolisthes</taxon>
    </lineage>
</organism>
<feature type="non-terminal residue" evidence="1">
    <location>
        <position position="1"/>
    </location>
</feature>
<evidence type="ECO:0000313" key="2">
    <source>
        <dbReference type="Proteomes" id="UP001292094"/>
    </source>
</evidence>
<protein>
    <submittedName>
        <fullName evidence="1">Uncharacterized protein</fullName>
    </submittedName>
</protein>
<dbReference type="AlphaFoldDB" id="A0AAE1NEW8"/>
<keyword evidence="2" id="KW-1185">Reference proteome</keyword>
<sequence>MLHIKHLPSILGEVTMRWLVQISKQVRYVSQAWGSQ</sequence>
<name>A0AAE1NEW8_9EUCA</name>